<dbReference type="KEGG" id="aev:EI546_14365"/>
<feature type="chain" id="PRO_5018981507" evidence="1">
    <location>
        <begin position="24"/>
        <end position="172"/>
    </location>
</feature>
<sequence>MKTFKKSILILMAVVAVSLTSCKKDDDGGGGGSTASGTVSAKVNGSGYTSDVLLTSAILTNSNGTSSLLISANTMNGKNITLSIMSFFDGVGTYNIGGGANVFTSASYTEVDIANPTNQKTWVAPYDETVAGEIKVSEITDTFVKGTFYFNAKSDIDGTREITEGSFNVNLQ</sequence>
<dbReference type="EMBL" id="CP034951">
    <property type="protein sequence ID" value="QAA82827.1"/>
    <property type="molecule type" value="Genomic_DNA"/>
</dbReference>
<dbReference type="PROSITE" id="PS51257">
    <property type="entry name" value="PROKAR_LIPOPROTEIN"/>
    <property type="match status" value="1"/>
</dbReference>
<evidence type="ECO:0000256" key="1">
    <source>
        <dbReference type="SAM" id="SignalP"/>
    </source>
</evidence>
<dbReference type="Proteomes" id="UP000285517">
    <property type="component" value="Chromosome"/>
</dbReference>
<keyword evidence="1" id="KW-0732">Signal</keyword>
<dbReference type="RefSeq" id="WP_128251191.1">
    <property type="nucleotide sequence ID" value="NZ_CP034951.1"/>
</dbReference>
<proteinExistence type="predicted"/>
<protein>
    <submittedName>
        <fullName evidence="2">Uncharacterized protein</fullName>
    </submittedName>
</protein>
<evidence type="ECO:0000313" key="2">
    <source>
        <dbReference type="EMBL" id="QAA82827.1"/>
    </source>
</evidence>
<dbReference type="OrthoDB" id="824283at2"/>
<name>A0A410G6C5_9FLAO</name>
<feature type="signal peptide" evidence="1">
    <location>
        <begin position="1"/>
        <end position="23"/>
    </location>
</feature>
<keyword evidence="3" id="KW-1185">Reference proteome</keyword>
<accession>A0A410G6C5</accession>
<organism evidence="2 3">
    <name type="scientific">Aequorivita ciconiae</name>
    <dbReference type="NCBI Taxonomy" id="2494375"/>
    <lineage>
        <taxon>Bacteria</taxon>
        <taxon>Pseudomonadati</taxon>
        <taxon>Bacteroidota</taxon>
        <taxon>Flavobacteriia</taxon>
        <taxon>Flavobacteriales</taxon>
        <taxon>Flavobacteriaceae</taxon>
        <taxon>Aequorivita</taxon>
    </lineage>
</organism>
<dbReference type="Pfam" id="PF19765">
    <property type="entry name" value="DUF6252"/>
    <property type="match status" value="1"/>
</dbReference>
<dbReference type="InterPro" id="IPR046219">
    <property type="entry name" value="DUF6252"/>
</dbReference>
<reference evidence="2 3" key="1">
    <citation type="submission" date="2019-01" db="EMBL/GenBank/DDBJ databases">
        <title>Complete genome sequencing of Aequorivita sp. H23M31.</title>
        <authorList>
            <person name="Bae J.-W."/>
        </authorList>
    </citation>
    <scope>NUCLEOTIDE SEQUENCE [LARGE SCALE GENOMIC DNA]</scope>
    <source>
        <strain evidence="2 3">H23M31</strain>
    </source>
</reference>
<evidence type="ECO:0000313" key="3">
    <source>
        <dbReference type="Proteomes" id="UP000285517"/>
    </source>
</evidence>
<gene>
    <name evidence="2" type="ORF">EI546_14365</name>
</gene>
<dbReference type="AlphaFoldDB" id="A0A410G6C5"/>